<evidence type="ECO:0000313" key="3">
    <source>
        <dbReference type="Proteomes" id="UP000242752"/>
    </source>
</evidence>
<proteinExistence type="predicted"/>
<dbReference type="NCBIfam" id="TIGR02220">
    <property type="entry name" value="phg_TIGR02220"/>
    <property type="match status" value="1"/>
</dbReference>
<evidence type="ECO:0000259" key="1">
    <source>
        <dbReference type="Pfam" id="PF09524"/>
    </source>
</evidence>
<dbReference type="EMBL" id="PPRF01000061">
    <property type="protein sequence ID" value="PNZ26035.1"/>
    <property type="molecule type" value="Genomic_DNA"/>
</dbReference>
<gene>
    <name evidence="2" type="ORF">CD122_08870</name>
</gene>
<dbReference type="Pfam" id="PF09524">
    <property type="entry name" value="Phg_2220_C"/>
    <property type="match status" value="1"/>
</dbReference>
<dbReference type="Proteomes" id="UP000242752">
    <property type="component" value="Unassembled WGS sequence"/>
</dbReference>
<dbReference type="AlphaFoldDB" id="A0A2K3YKA1"/>
<feature type="domain" description="Phage conserved hypothetical protein C-terminal" evidence="1">
    <location>
        <begin position="145"/>
        <end position="217"/>
    </location>
</feature>
<reference evidence="2 3" key="1">
    <citation type="submission" date="2017-08" db="EMBL/GenBank/DDBJ databases">
        <title>Draft genome sequences of 64 type strains of genus Staph aureus.</title>
        <authorList>
            <person name="Cole K."/>
            <person name="Golubchik T."/>
            <person name="Russell J."/>
            <person name="Foster D."/>
            <person name="Llewelyn M."/>
            <person name="Wilson D."/>
            <person name="Crook D."/>
            <person name="Paul J."/>
        </authorList>
    </citation>
    <scope>NUCLEOTIDE SEQUENCE [LARGE SCALE GENOMIC DNA]</scope>
    <source>
        <strain evidence="2 3">DSM 21968</strain>
    </source>
</reference>
<organism evidence="2 3">
    <name type="scientific">Staphylococcus rostri</name>
    <dbReference type="NCBI Taxonomy" id="522262"/>
    <lineage>
        <taxon>Bacteria</taxon>
        <taxon>Bacillati</taxon>
        <taxon>Bacillota</taxon>
        <taxon>Bacilli</taxon>
        <taxon>Bacillales</taxon>
        <taxon>Staphylococcaceae</taxon>
        <taxon>Staphylococcus</taxon>
    </lineage>
</organism>
<dbReference type="OrthoDB" id="3199595at2"/>
<dbReference type="InterPro" id="IPR011741">
    <property type="entry name" value="Phg_2220_C"/>
</dbReference>
<evidence type="ECO:0000313" key="2">
    <source>
        <dbReference type="EMBL" id="PNZ26035.1"/>
    </source>
</evidence>
<name>A0A2K3YKA1_9STAP</name>
<sequence length="246" mass="28536">MSIIRSDKSTGSYFIASKHYVEDAELSWKAKGLMSYLFSKPDDWEIYQSQLVKMSTDGKASVRSIINELIDKGYMTRQSKRKDNGDFDGYIYTLHEKPRVRKMEVAKMGDAKMVIAKSDTTNNDLTNNDLTNNDSRVVHIPYKQIIEHLNRKTGKKFSHKSKANQKLIKARFNEGYTLDDFIKVIDNKVAEWSNVEHMKQYLQPSTLFSNKFDKYLNQEAVEQQGNVLEQLMVEADSNVYEQARSY</sequence>
<keyword evidence="3" id="KW-1185">Reference proteome</keyword>
<accession>A0A2K3YKA1</accession>
<protein>
    <submittedName>
        <fullName evidence="2">Replication protein</fullName>
    </submittedName>
</protein>
<dbReference type="RefSeq" id="WP_103358627.1">
    <property type="nucleotide sequence ID" value="NZ_PPRF01000061.1"/>
</dbReference>
<comment type="caution">
    <text evidence="2">The sequence shown here is derived from an EMBL/GenBank/DDBJ whole genome shotgun (WGS) entry which is preliminary data.</text>
</comment>